<proteinExistence type="predicted"/>
<dbReference type="OrthoDB" id="1954371at2"/>
<sequence length="101" mass="11861">MEKVISENLDKIIFITKKDSNKVRLLNISNKCCVEVHTEDNMICLRGKIEIYKSEKGKIQILSKNYIERLEYSGSHKYCILIFNTLKATLYIDGDLRRYVL</sequence>
<reference evidence="1 2" key="1">
    <citation type="submission" date="2014-01" db="EMBL/GenBank/DDBJ databases">
        <title>Plasmidome dynamics in the species complex Clostridium novyi sensu lato converts strains of independent lineages into distinctly different pathogens.</title>
        <authorList>
            <person name="Skarin H."/>
            <person name="Segerman B."/>
        </authorList>
    </citation>
    <scope>NUCLEOTIDE SEQUENCE [LARGE SCALE GENOMIC DNA]</scope>
    <source>
        <strain evidence="1 2">4552</strain>
    </source>
</reference>
<dbReference type="Gene3D" id="2.30.110.10">
    <property type="entry name" value="Electron Transport, Fmn-binding Protein, Chain A"/>
    <property type="match status" value="1"/>
</dbReference>
<evidence type="ECO:0000313" key="2">
    <source>
        <dbReference type="Proteomes" id="UP000030012"/>
    </source>
</evidence>
<accession>A0A0A0HXQ2</accession>
<dbReference type="SUPFAM" id="SSF50475">
    <property type="entry name" value="FMN-binding split barrel"/>
    <property type="match status" value="1"/>
</dbReference>
<dbReference type="AlphaFoldDB" id="A0A0A0HXQ2"/>
<name>A0A0A0HXQ2_CLONO</name>
<dbReference type="RefSeq" id="WP_039256346.1">
    <property type="nucleotide sequence ID" value="NZ_JENJ01000117.1"/>
</dbReference>
<gene>
    <name evidence="1" type="ORF">Z968_13030</name>
</gene>
<comment type="caution">
    <text evidence="1">The sequence shown here is derived from an EMBL/GenBank/DDBJ whole genome shotgun (WGS) entry which is preliminary data.</text>
</comment>
<protein>
    <submittedName>
        <fullName evidence="1">Uncharacterized protein</fullName>
    </submittedName>
</protein>
<dbReference type="Proteomes" id="UP000030012">
    <property type="component" value="Unassembled WGS sequence"/>
</dbReference>
<organism evidence="1 2">
    <name type="scientific">Clostridium novyi A str. 4552</name>
    <dbReference type="NCBI Taxonomy" id="1444289"/>
    <lineage>
        <taxon>Bacteria</taxon>
        <taxon>Bacillati</taxon>
        <taxon>Bacillota</taxon>
        <taxon>Clostridia</taxon>
        <taxon>Eubacteriales</taxon>
        <taxon>Clostridiaceae</taxon>
        <taxon>Clostridium</taxon>
    </lineage>
</organism>
<evidence type="ECO:0000313" key="1">
    <source>
        <dbReference type="EMBL" id="KGM92851.1"/>
    </source>
</evidence>
<dbReference type="EMBL" id="JENJ01000117">
    <property type="protein sequence ID" value="KGM92851.1"/>
    <property type="molecule type" value="Genomic_DNA"/>
</dbReference>
<dbReference type="InterPro" id="IPR012349">
    <property type="entry name" value="Split_barrel_FMN-bd"/>
</dbReference>